<comment type="caution">
    <text evidence="1">The sequence shown here is derived from an EMBL/GenBank/DDBJ whole genome shotgun (WGS) entry which is preliminary data.</text>
</comment>
<dbReference type="Pfam" id="PF19751">
    <property type="entry name" value="DUF6238"/>
    <property type="match status" value="1"/>
</dbReference>
<dbReference type="RefSeq" id="WP_191854072.1">
    <property type="nucleotide sequence ID" value="NZ_CP108343.1"/>
</dbReference>
<gene>
    <name evidence="1" type="ORF">H1X69_24705</name>
</gene>
<organism evidence="1 2">
    <name type="scientific">Streptomyces griseoaurantiacus</name>
    <dbReference type="NCBI Taxonomy" id="68213"/>
    <lineage>
        <taxon>Bacteria</taxon>
        <taxon>Bacillati</taxon>
        <taxon>Actinomycetota</taxon>
        <taxon>Actinomycetes</taxon>
        <taxon>Kitasatosporales</taxon>
        <taxon>Streptomycetaceae</taxon>
        <taxon>Streptomyces</taxon>
        <taxon>Streptomyces aurantiacus group</taxon>
    </lineage>
</organism>
<dbReference type="EMBL" id="JACERG010000017">
    <property type="protein sequence ID" value="MBA5224577.1"/>
    <property type="molecule type" value="Genomic_DNA"/>
</dbReference>
<reference evidence="1 2" key="1">
    <citation type="submission" date="2020-07" db="EMBL/GenBank/DDBJ databases">
        <title>Differential regulation of undecylprodigiosin biosynthesis in the yeast-scavenging Streptomyces strain MBK6.</title>
        <authorList>
            <person name="Baral B."/>
            <person name="Siitonen V."/>
            <person name="Laughlin M."/>
            <person name="Yamada K."/>
            <person name="Ilomaeki M."/>
            <person name="Metsae-Ketelae M."/>
            <person name="Niemi J."/>
        </authorList>
    </citation>
    <scope>NUCLEOTIDE SEQUENCE [LARGE SCALE GENOMIC DNA]</scope>
    <source>
        <strain evidence="1 2">MBK6</strain>
    </source>
</reference>
<dbReference type="AlphaFoldDB" id="A0A7W2DX99"/>
<protein>
    <submittedName>
        <fullName evidence="1">Uncharacterized protein</fullName>
    </submittedName>
</protein>
<sequence length="125" mass="13628">MPHSEQAAGERFVPLATAALDLHRALTVPDGPLVADATELDNLHAHAVALLFLLDSHAESAGPVRELAAPLRAARIRAWQLAERLHHAAHATPYPPATGRRSLCQRHQAAVRLIRRRTTPADLRT</sequence>
<name>A0A7W2DX99_9ACTN</name>
<dbReference type="InterPro" id="IPR046205">
    <property type="entry name" value="DUF6238"/>
</dbReference>
<proteinExistence type="predicted"/>
<evidence type="ECO:0000313" key="2">
    <source>
        <dbReference type="Proteomes" id="UP000587608"/>
    </source>
</evidence>
<evidence type="ECO:0000313" key="1">
    <source>
        <dbReference type="EMBL" id="MBA5224577.1"/>
    </source>
</evidence>
<accession>A0A7W2DX99</accession>
<dbReference type="Proteomes" id="UP000587608">
    <property type="component" value="Unassembled WGS sequence"/>
</dbReference>